<dbReference type="GO" id="GO:0008273">
    <property type="term" value="F:calcium, potassium:sodium antiporter activity"/>
    <property type="evidence" value="ECO:0007669"/>
    <property type="project" value="TreeGrafter"/>
</dbReference>
<dbReference type="InterPro" id="IPR004837">
    <property type="entry name" value="NaCa_Exmemb"/>
</dbReference>
<dbReference type="AlphaFoldDB" id="A0A9J6PDJ4"/>
<dbReference type="GO" id="GO:0005262">
    <property type="term" value="F:calcium channel activity"/>
    <property type="evidence" value="ECO:0007669"/>
    <property type="project" value="TreeGrafter"/>
</dbReference>
<keyword evidence="3 5" id="KW-1133">Transmembrane helix</keyword>
<gene>
    <name evidence="7" type="ORF">KDK92_24140</name>
</gene>
<dbReference type="RefSeq" id="WP_250861987.1">
    <property type="nucleotide sequence ID" value="NZ_JAGSOJ010000007.1"/>
</dbReference>
<evidence type="ECO:0000313" key="8">
    <source>
        <dbReference type="Proteomes" id="UP001056429"/>
    </source>
</evidence>
<dbReference type="Pfam" id="PF01699">
    <property type="entry name" value="Na_Ca_ex"/>
    <property type="match status" value="2"/>
</dbReference>
<evidence type="ECO:0000256" key="3">
    <source>
        <dbReference type="ARBA" id="ARBA00022989"/>
    </source>
</evidence>
<accession>A0A9J6PDJ4</accession>
<reference evidence="7" key="1">
    <citation type="journal article" date="2021" name="mSystems">
        <title>Bacteria and Archaea Synergistically Convert Glycine Betaine to Biogenic Methane in the Formosa Cold Seep of the South China Sea.</title>
        <authorList>
            <person name="Li L."/>
            <person name="Zhang W."/>
            <person name="Zhang S."/>
            <person name="Song L."/>
            <person name="Sun Q."/>
            <person name="Zhang H."/>
            <person name="Xiang H."/>
            <person name="Dong X."/>
        </authorList>
    </citation>
    <scope>NUCLEOTIDE SEQUENCE</scope>
    <source>
        <strain evidence="7">ZWT</strain>
    </source>
</reference>
<keyword evidence="4 5" id="KW-0472">Membrane</keyword>
<feature type="transmembrane region" description="Helical" evidence="5">
    <location>
        <begin position="77"/>
        <end position="101"/>
    </location>
</feature>
<evidence type="ECO:0000256" key="2">
    <source>
        <dbReference type="ARBA" id="ARBA00022692"/>
    </source>
</evidence>
<dbReference type="InterPro" id="IPR044880">
    <property type="entry name" value="NCX_ion-bd_dom_sf"/>
</dbReference>
<comment type="subcellular location">
    <subcellularLocation>
        <location evidence="1">Membrane</location>
        <topology evidence="1">Multi-pass membrane protein</topology>
    </subcellularLocation>
</comment>
<feature type="transmembrane region" description="Helical" evidence="5">
    <location>
        <begin position="323"/>
        <end position="342"/>
    </location>
</feature>
<name>A0A9J6PDJ4_9CLOT</name>
<proteinExistence type="predicted"/>
<protein>
    <submittedName>
        <fullName evidence="7">Sodium:calcium antiporter</fullName>
    </submittedName>
</protein>
<evidence type="ECO:0000313" key="7">
    <source>
        <dbReference type="EMBL" id="MCM1992821.1"/>
    </source>
</evidence>
<feature type="transmembrane region" description="Helical" evidence="5">
    <location>
        <begin position="259"/>
        <end position="280"/>
    </location>
</feature>
<organism evidence="7 8">
    <name type="scientific">Oceanirhabdus seepicola</name>
    <dbReference type="NCBI Taxonomy" id="2828781"/>
    <lineage>
        <taxon>Bacteria</taxon>
        <taxon>Bacillati</taxon>
        <taxon>Bacillota</taxon>
        <taxon>Clostridia</taxon>
        <taxon>Eubacteriales</taxon>
        <taxon>Clostridiaceae</taxon>
        <taxon>Oceanirhabdus</taxon>
    </lineage>
</organism>
<dbReference type="PANTHER" id="PTHR10846:SF8">
    <property type="entry name" value="INNER MEMBRANE PROTEIN YRBG"/>
    <property type="match status" value="1"/>
</dbReference>
<dbReference type="InterPro" id="IPR004481">
    <property type="entry name" value="K/Na/Ca-exchanger"/>
</dbReference>
<feature type="domain" description="Sodium/calcium exchanger membrane region" evidence="6">
    <location>
        <begin position="11"/>
        <end position="157"/>
    </location>
</feature>
<reference evidence="7" key="2">
    <citation type="submission" date="2021-04" db="EMBL/GenBank/DDBJ databases">
        <authorList>
            <person name="Dong X."/>
        </authorList>
    </citation>
    <scope>NUCLEOTIDE SEQUENCE</scope>
    <source>
        <strain evidence="7">ZWT</strain>
    </source>
</reference>
<feature type="transmembrane region" description="Helical" evidence="5">
    <location>
        <begin position="292"/>
        <end position="311"/>
    </location>
</feature>
<comment type="caution">
    <text evidence="7">The sequence shown here is derived from an EMBL/GenBank/DDBJ whole genome shotgun (WGS) entry which is preliminary data.</text>
</comment>
<dbReference type="GO" id="GO:0005886">
    <property type="term" value="C:plasma membrane"/>
    <property type="evidence" value="ECO:0007669"/>
    <property type="project" value="TreeGrafter"/>
</dbReference>
<feature type="transmembrane region" description="Helical" evidence="5">
    <location>
        <begin position="227"/>
        <end position="247"/>
    </location>
</feature>
<feature type="domain" description="Sodium/calcium exchanger membrane region" evidence="6">
    <location>
        <begin position="194"/>
        <end position="336"/>
    </location>
</feature>
<feature type="transmembrane region" description="Helical" evidence="5">
    <location>
        <begin position="6"/>
        <end position="23"/>
    </location>
</feature>
<evidence type="ECO:0000256" key="1">
    <source>
        <dbReference type="ARBA" id="ARBA00004141"/>
    </source>
</evidence>
<evidence type="ECO:0000256" key="5">
    <source>
        <dbReference type="SAM" id="Phobius"/>
    </source>
</evidence>
<feature type="transmembrane region" description="Helical" evidence="5">
    <location>
        <begin position="139"/>
        <end position="158"/>
    </location>
</feature>
<dbReference type="GO" id="GO:0006874">
    <property type="term" value="P:intracellular calcium ion homeostasis"/>
    <property type="evidence" value="ECO:0007669"/>
    <property type="project" value="TreeGrafter"/>
</dbReference>
<feature type="transmembrane region" description="Helical" evidence="5">
    <location>
        <begin position="113"/>
        <end position="133"/>
    </location>
</feature>
<evidence type="ECO:0000256" key="4">
    <source>
        <dbReference type="ARBA" id="ARBA00023136"/>
    </source>
</evidence>
<dbReference type="EMBL" id="JAGSOJ010000007">
    <property type="protein sequence ID" value="MCM1992821.1"/>
    <property type="molecule type" value="Genomic_DNA"/>
</dbReference>
<keyword evidence="2 5" id="KW-0812">Transmembrane</keyword>
<dbReference type="PANTHER" id="PTHR10846">
    <property type="entry name" value="SODIUM/POTASSIUM/CALCIUM EXCHANGER"/>
    <property type="match status" value="1"/>
</dbReference>
<keyword evidence="8" id="KW-1185">Reference proteome</keyword>
<dbReference type="Proteomes" id="UP001056429">
    <property type="component" value="Unassembled WGS sequence"/>
</dbReference>
<sequence>MFDWISNLPIAIIMLLVMSFFMSKASDKLGDVLHILGVKLNIPTSVRGATFDAISSSFPEFSTAMIAVLVFNDFSNVGVPTIAGSGIFNILIIPMLSILAYRGNKIIKADKNNILRDMAFYSLSVGALIFFTYTGSYNAVSGLVLIAIYCAYVGVLYMQTKKHRSVTDIEDVKGEAAVTLEIENEDDMSYGKMIIWIVIAIAVIWITIEGIVQSATVISDGLNIPKYIVSVIILAACTSIPDTILSVKSAKEGDIEGAVANAVGSNIFDICLCLGLPMIISGQVLPANFQQNVGVLAFLIISMLTTAMVLLKKKGATKKDALLMTVVYLAFLVYIIGVATNLF</sequence>
<evidence type="ECO:0000259" key="6">
    <source>
        <dbReference type="Pfam" id="PF01699"/>
    </source>
</evidence>
<feature type="transmembrane region" description="Helical" evidence="5">
    <location>
        <begin position="194"/>
        <end position="215"/>
    </location>
</feature>
<dbReference type="Gene3D" id="1.20.1420.30">
    <property type="entry name" value="NCX, central ion-binding region"/>
    <property type="match status" value="2"/>
</dbReference>